<dbReference type="RefSeq" id="WP_241446952.1">
    <property type="nucleotide sequence ID" value="NZ_JAKZHW010000001.1"/>
</dbReference>
<dbReference type="SUPFAM" id="SSF47090">
    <property type="entry name" value="PGBD-like"/>
    <property type="match status" value="1"/>
</dbReference>
<dbReference type="Gene3D" id="2.40.440.10">
    <property type="entry name" value="L,D-transpeptidase catalytic domain-like"/>
    <property type="match status" value="1"/>
</dbReference>
<comment type="pathway">
    <text evidence="1 7">Cell wall biogenesis; peptidoglycan biosynthesis.</text>
</comment>
<dbReference type="InterPro" id="IPR005490">
    <property type="entry name" value="LD_TPept_cat_dom"/>
</dbReference>
<proteinExistence type="inferred from homology"/>
<feature type="active site" description="Nucleophile" evidence="7">
    <location>
        <position position="410"/>
    </location>
</feature>
<dbReference type="Pfam" id="PF20142">
    <property type="entry name" value="Scaffold"/>
    <property type="match status" value="1"/>
</dbReference>
<dbReference type="InterPro" id="IPR045380">
    <property type="entry name" value="LD_TPept_scaffold_dom"/>
</dbReference>
<dbReference type="PANTHER" id="PTHR41533:SF2">
    <property type="entry name" value="BLR7131 PROTEIN"/>
    <property type="match status" value="1"/>
</dbReference>
<dbReference type="Gene3D" id="1.10.101.10">
    <property type="entry name" value="PGBD-like superfamily/PGBD"/>
    <property type="match status" value="1"/>
</dbReference>
<dbReference type="EMBL" id="JAKZHW010000001">
    <property type="protein sequence ID" value="MCH8616134.1"/>
    <property type="molecule type" value="Genomic_DNA"/>
</dbReference>
<keyword evidence="8" id="KW-0732">Signal</keyword>
<dbReference type="SUPFAM" id="SSF141523">
    <property type="entry name" value="L,D-transpeptidase catalytic domain-like"/>
    <property type="match status" value="1"/>
</dbReference>
<evidence type="ECO:0000256" key="3">
    <source>
        <dbReference type="ARBA" id="ARBA00022679"/>
    </source>
</evidence>
<dbReference type="InterPro" id="IPR052905">
    <property type="entry name" value="LD-transpeptidase_YkuD-like"/>
</dbReference>
<name>A0ABS9VNP3_9SPHN</name>
<sequence>MKVQNGIGKAVALALFSLSVAGCGNAGPLSSDPKTIDAEALGGKADAQVRAFYAARNNERAWDRKAEKQLIEIVDGAPIHGLRRDLLLKDDLPKDGEERELALTRMALRYASALAQGYSNPKKIDGIYTVPGPKVDVAAGLSKALKDGNLADWFGTLAPQTEEYRALSDEFVRYLKLANEAGNGAAVATGKAIKPGQRDARLPSIANALAAVGYLKAQQAPPQRYTPAMVAAVKRMQADYGQKPDGVIGPGTVKSLNEGPGDRARQLAVNLERLRWLDRNPPQTRIDVNTGAAYLDYWRNGTLRDHRNVVVGQPDWETPQLGSPIFQLVAHPYWRVPDSILDDELKDKSPAYLAANNMEYRDGRLVQLPGPKNSLGEVKFDMRNDQAIYLHDTPAKALFTMPERHRSHGCIRVQDATGFAMLLASDDGVLPKFQEAMMKPDDEGFVKLKTEVPVRLLYHTAFVEDGRVKLVNDTYGWDDDVAYALGYVRKRPRAKQGHAGGDVGP</sequence>
<evidence type="ECO:0000256" key="5">
    <source>
        <dbReference type="ARBA" id="ARBA00022984"/>
    </source>
</evidence>
<dbReference type="InterPro" id="IPR038063">
    <property type="entry name" value="Transpep_catalytic_dom"/>
</dbReference>
<protein>
    <submittedName>
        <fullName evidence="10">L,D-transpeptidase family protein</fullName>
    </submittedName>
</protein>
<dbReference type="PROSITE" id="PS52029">
    <property type="entry name" value="LD_TPASE"/>
    <property type="match status" value="1"/>
</dbReference>
<feature type="active site" description="Proton donor/acceptor" evidence="7">
    <location>
        <position position="391"/>
    </location>
</feature>
<evidence type="ECO:0000256" key="8">
    <source>
        <dbReference type="SAM" id="SignalP"/>
    </source>
</evidence>
<evidence type="ECO:0000259" key="9">
    <source>
        <dbReference type="PROSITE" id="PS52029"/>
    </source>
</evidence>
<evidence type="ECO:0000313" key="10">
    <source>
        <dbReference type="EMBL" id="MCH8616134.1"/>
    </source>
</evidence>
<dbReference type="PROSITE" id="PS51257">
    <property type="entry name" value="PROKAR_LIPOPROTEIN"/>
    <property type="match status" value="1"/>
</dbReference>
<evidence type="ECO:0000256" key="7">
    <source>
        <dbReference type="PROSITE-ProRule" id="PRU01373"/>
    </source>
</evidence>
<reference evidence="10 11" key="1">
    <citation type="submission" date="2022-03" db="EMBL/GenBank/DDBJ databases">
        <authorList>
            <person name="Jo J.-H."/>
            <person name="Im W.-T."/>
        </authorList>
    </citation>
    <scope>NUCLEOTIDE SEQUENCE [LARGE SCALE GENOMIC DNA]</scope>
    <source>
        <strain evidence="10 11">SM33</strain>
    </source>
</reference>
<keyword evidence="4 7" id="KW-0133">Cell shape</keyword>
<comment type="similarity">
    <text evidence="2">Belongs to the YkuD family.</text>
</comment>
<dbReference type="Pfam" id="PF01471">
    <property type="entry name" value="PG_binding_1"/>
    <property type="match status" value="1"/>
</dbReference>
<keyword evidence="3" id="KW-0808">Transferase</keyword>
<dbReference type="InterPro" id="IPR002477">
    <property type="entry name" value="Peptidoglycan-bd-like"/>
</dbReference>
<evidence type="ECO:0000256" key="6">
    <source>
        <dbReference type="ARBA" id="ARBA00023316"/>
    </source>
</evidence>
<evidence type="ECO:0000256" key="2">
    <source>
        <dbReference type="ARBA" id="ARBA00005992"/>
    </source>
</evidence>
<evidence type="ECO:0000256" key="4">
    <source>
        <dbReference type="ARBA" id="ARBA00022960"/>
    </source>
</evidence>
<dbReference type="InterPro" id="IPR036366">
    <property type="entry name" value="PGBDSf"/>
</dbReference>
<feature type="signal peptide" evidence="8">
    <location>
        <begin position="1"/>
        <end position="26"/>
    </location>
</feature>
<keyword evidence="11" id="KW-1185">Reference proteome</keyword>
<dbReference type="Proteomes" id="UP001203058">
    <property type="component" value="Unassembled WGS sequence"/>
</dbReference>
<feature type="domain" description="L,D-TPase catalytic" evidence="9">
    <location>
        <begin position="284"/>
        <end position="432"/>
    </location>
</feature>
<dbReference type="CDD" id="cd16913">
    <property type="entry name" value="YkuD_like"/>
    <property type="match status" value="1"/>
</dbReference>
<evidence type="ECO:0000313" key="11">
    <source>
        <dbReference type="Proteomes" id="UP001203058"/>
    </source>
</evidence>
<feature type="chain" id="PRO_5047174659" evidence="8">
    <location>
        <begin position="27"/>
        <end position="505"/>
    </location>
</feature>
<dbReference type="InterPro" id="IPR036365">
    <property type="entry name" value="PGBD-like_sf"/>
</dbReference>
<dbReference type="PANTHER" id="PTHR41533">
    <property type="entry name" value="L,D-TRANSPEPTIDASE HI_1667-RELATED"/>
    <property type="match status" value="1"/>
</dbReference>
<accession>A0ABS9VNP3</accession>
<gene>
    <name evidence="10" type="ORF">LZ016_08485</name>
</gene>
<dbReference type="Pfam" id="PF03734">
    <property type="entry name" value="YkuD"/>
    <property type="match status" value="1"/>
</dbReference>
<comment type="caution">
    <text evidence="10">The sequence shown here is derived from an EMBL/GenBank/DDBJ whole genome shotgun (WGS) entry which is preliminary data.</text>
</comment>
<organism evidence="10 11">
    <name type="scientific">Sphingomonas telluris</name>
    <dbReference type="NCBI Taxonomy" id="2907998"/>
    <lineage>
        <taxon>Bacteria</taxon>
        <taxon>Pseudomonadati</taxon>
        <taxon>Pseudomonadota</taxon>
        <taxon>Alphaproteobacteria</taxon>
        <taxon>Sphingomonadales</taxon>
        <taxon>Sphingomonadaceae</taxon>
        <taxon>Sphingomonas</taxon>
    </lineage>
</organism>
<keyword evidence="5 7" id="KW-0573">Peptidoglycan synthesis</keyword>
<evidence type="ECO:0000256" key="1">
    <source>
        <dbReference type="ARBA" id="ARBA00004752"/>
    </source>
</evidence>
<keyword evidence="6 7" id="KW-0961">Cell wall biogenesis/degradation</keyword>